<dbReference type="PANTHER" id="PTHR15032:SF4">
    <property type="entry name" value="N-ACYL-PHOSPHATIDYLETHANOLAMINE-HYDROLYZING PHOSPHOLIPASE D"/>
    <property type="match status" value="1"/>
</dbReference>
<dbReference type="Gene3D" id="3.60.15.10">
    <property type="entry name" value="Ribonuclease Z/Hydroxyacylglutathione hydrolase-like"/>
    <property type="match status" value="1"/>
</dbReference>
<accession>A0ABT4VVV2</accession>
<feature type="domain" description="Metallo-beta-lactamase" evidence="2">
    <location>
        <begin position="105"/>
        <end position="305"/>
    </location>
</feature>
<dbReference type="SUPFAM" id="SSF56281">
    <property type="entry name" value="Metallo-hydrolase/oxidoreductase"/>
    <property type="match status" value="1"/>
</dbReference>
<dbReference type="InterPro" id="IPR001279">
    <property type="entry name" value="Metallo-B-lactamas"/>
</dbReference>
<feature type="region of interest" description="Disordered" evidence="1">
    <location>
        <begin position="1"/>
        <end position="30"/>
    </location>
</feature>
<organism evidence="3 4">
    <name type="scientific">Hoeflea poritis</name>
    <dbReference type="NCBI Taxonomy" id="2993659"/>
    <lineage>
        <taxon>Bacteria</taxon>
        <taxon>Pseudomonadati</taxon>
        <taxon>Pseudomonadota</taxon>
        <taxon>Alphaproteobacteria</taxon>
        <taxon>Hyphomicrobiales</taxon>
        <taxon>Rhizobiaceae</taxon>
        <taxon>Hoeflea</taxon>
    </lineage>
</organism>
<comment type="caution">
    <text evidence="3">The sequence shown here is derived from an EMBL/GenBank/DDBJ whole genome shotgun (WGS) entry which is preliminary data.</text>
</comment>
<dbReference type="EMBL" id="JAPJZH010000034">
    <property type="protein sequence ID" value="MDA4848818.1"/>
    <property type="molecule type" value="Genomic_DNA"/>
</dbReference>
<evidence type="ECO:0000256" key="1">
    <source>
        <dbReference type="SAM" id="MobiDB-lite"/>
    </source>
</evidence>
<reference evidence="3" key="1">
    <citation type="submission" date="2022-11" db="EMBL/GenBank/DDBJ databases">
        <title>Hoeflea poritis sp. nov., isolated from scleractinian coral Porites lutea.</title>
        <authorList>
            <person name="Zhang G."/>
            <person name="Wei Q."/>
            <person name="Cai L."/>
        </authorList>
    </citation>
    <scope>NUCLEOTIDE SEQUENCE</scope>
    <source>
        <strain evidence="3">E7-10</strain>
    </source>
</reference>
<evidence type="ECO:0000313" key="3">
    <source>
        <dbReference type="EMBL" id="MDA4848818.1"/>
    </source>
</evidence>
<evidence type="ECO:0000313" key="4">
    <source>
        <dbReference type="Proteomes" id="UP001148313"/>
    </source>
</evidence>
<name>A0ABT4VVV2_9HYPH</name>
<dbReference type="Proteomes" id="UP001148313">
    <property type="component" value="Unassembled WGS sequence"/>
</dbReference>
<evidence type="ECO:0000259" key="2">
    <source>
        <dbReference type="Pfam" id="PF12706"/>
    </source>
</evidence>
<sequence length="366" mass="40849">MDQRNDQASSQRPARDDNKSRPNKYYSGPVSDHFDGTVFFNPGGTPPNGLRDLLKWQFGERRSRWPARFESPYSDAAPDARIEGDDLRITMVGHATMLIQVAGLNILTDPVWSQRVSPFSFVGPKRVNAPGIAFDRLPDIDLVLLTHNHYDHLDIETLKRLQKHHKPLVITPLGNDSIVGEAVPAMQVKTGDWGDRFDLAGGVRVHIEPCHHWSARGSRDRRMALWGAFVVETPAGRIYHIGDTGYHDGTNYHAAFRKYGGFRLAILPIGAFEPRWFMKDHHQNPHEAVEGFEICAADHAVGHHWGTFPLTNEPIDEPLAALKEALRRKGIDHARFRPLRPGESWDVPATAEAAVSAGKNAASGNL</sequence>
<protein>
    <submittedName>
        <fullName evidence="3">MBL fold metallo-hydrolase</fullName>
    </submittedName>
</protein>
<keyword evidence="4" id="KW-1185">Reference proteome</keyword>
<proteinExistence type="predicted"/>
<dbReference type="InterPro" id="IPR036866">
    <property type="entry name" value="RibonucZ/Hydroxyglut_hydro"/>
</dbReference>
<dbReference type="Pfam" id="PF12706">
    <property type="entry name" value="Lactamase_B_2"/>
    <property type="match status" value="1"/>
</dbReference>
<dbReference type="RefSeq" id="WP_271092697.1">
    <property type="nucleotide sequence ID" value="NZ_JAPJZH010000034.1"/>
</dbReference>
<feature type="compositionally biased region" description="Polar residues" evidence="1">
    <location>
        <begin position="1"/>
        <end position="12"/>
    </location>
</feature>
<gene>
    <name evidence="3" type="ORF">OOZ53_25935</name>
</gene>
<dbReference type="PANTHER" id="PTHR15032">
    <property type="entry name" value="N-ACYL-PHOSPHATIDYLETHANOLAMINE-HYDROLYZING PHOSPHOLIPASE D"/>
    <property type="match status" value="1"/>
</dbReference>